<accession>A0A4Q9M5A8</accession>
<dbReference type="PANTHER" id="PTHR31252">
    <property type="entry name" value="DUF4419 DOMAIN-CONTAINING PROTEIN"/>
    <property type="match status" value="1"/>
</dbReference>
<sequence>MPVTFKVAKHAAEEFPWTPFPVKTTGAERPLQVAAFAQWRQCQELLQTSIAPEDLPELEPARGNGFVEVVLTAYKRHHHLVIRPDDVWISFLSQLNFYVNTHAEELRSHFVAHGARKLLTVPAAGTRYVVDPTLVDWILPDFTTTTVKDKTICAVLLMSSLESCFHYEIMCICGIPSVTLEGERADWQKLLDRVTSDRLPAMGAEPAAWTRMLRPILERFVKAFDGKPDVEFWGNVAHAHPNYYGPEDMSGWITAFSVWNCQGRWQGRPLEEVTNPREVPDAEEREKLSPRDKDKLERRYVLDGISYPALSQTQMAEGFCEVDVLLDDNGQRFDCVMVAGHVAIAVSGSAESQRDTLSPSPEWFIHIKRKERFY</sequence>
<dbReference type="PANTHER" id="PTHR31252:SF11">
    <property type="entry name" value="DUF4419 DOMAIN-CONTAINING PROTEIN"/>
    <property type="match status" value="1"/>
</dbReference>
<gene>
    <name evidence="1" type="ORF">BD311DRAFT_869590</name>
</gene>
<dbReference type="EMBL" id="ML143559">
    <property type="protein sequence ID" value="TBU22055.1"/>
    <property type="molecule type" value="Genomic_DNA"/>
</dbReference>
<proteinExistence type="predicted"/>
<dbReference type="InterPro" id="IPR025533">
    <property type="entry name" value="DUF4419"/>
</dbReference>
<reference evidence="1" key="1">
    <citation type="submission" date="2019-01" db="EMBL/GenBank/DDBJ databases">
        <title>Draft genome sequences of three monokaryotic isolates of the white-rot basidiomycete fungus Dichomitus squalens.</title>
        <authorList>
            <consortium name="DOE Joint Genome Institute"/>
            <person name="Lopez S.C."/>
            <person name="Andreopoulos B."/>
            <person name="Pangilinan J."/>
            <person name="Lipzen A."/>
            <person name="Riley R."/>
            <person name="Ahrendt S."/>
            <person name="Ng V."/>
            <person name="Barry K."/>
            <person name="Daum C."/>
            <person name="Grigoriev I.V."/>
            <person name="Hilden K.S."/>
            <person name="Makela M.R."/>
            <person name="de Vries R.P."/>
        </authorList>
    </citation>
    <scope>NUCLEOTIDE SEQUENCE [LARGE SCALE GENOMIC DNA]</scope>
    <source>
        <strain evidence="1">OM18370.1</strain>
    </source>
</reference>
<evidence type="ECO:0000313" key="1">
    <source>
        <dbReference type="EMBL" id="TBU22055.1"/>
    </source>
</evidence>
<dbReference type="Proteomes" id="UP000292957">
    <property type="component" value="Unassembled WGS sequence"/>
</dbReference>
<dbReference type="OrthoDB" id="9978173at2759"/>
<name>A0A4Q9M5A8_9APHY</name>
<organism evidence="1">
    <name type="scientific">Dichomitus squalens</name>
    <dbReference type="NCBI Taxonomy" id="114155"/>
    <lineage>
        <taxon>Eukaryota</taxon>
        <taxon>Fungi</taxon>
        <taxon>Dikarya</taxon>
        <taxon>Basidiomycota</taxon>
        <taxon>Agaricomycotina</taxon>
        <taxon>Agaricomycetes</taxon>
        <taxon>Polyporales</taxon>
        <taxon>Polyporaceae</taxon>
        <taxon>Dichomitus</taxon>
    </lineage>
</organism>
<dbReference type="Pfam" id="PF14388">
    <property type="entry name" value="DUF4419"/>
    <property type="match status" value="1"/>
</dbReference>
<protein>
    <submittedName>
        <fullName evidence="1">Uncharacterized protein</fullName>
    </submittedName>
</protein>
<dbReference type="AlphaFoldDB" id="A0A4Q9M5A8"/>